<feature type="binding site" evidence="12">
    <location>
        <begin position="261"/>
        <end position="262"/>
    </location>
    <ligand>
        <name>L-histidine</name>
        <dbReference type="ChEBI" id="CHEBI:57595"/>
    </ligand>
</feature>
<evidence type="ECO:0000256" key="12">
    <source>
        <dbReference type="PIRSR" id="PIRSR001549-1"/>
    </source>
</evidence>
<dbReference type="GO" id="GO:0005737">
    <property type="term" value="C:cytoplasm"/>
    <property type="evidence" value="ECO:0007669"/>
    <property type="project" value="UniProtKB-SubCell"/>
</dbReference>
<comment type="similarity">
    <text evidence="2 11">Belongs to the class-II aminoacyl-tRNA synthetase family.</text>
</comment>
<keyword evidence="15" id="KW-1185">Reference proteome</keyword>
<protein>
    <recommendedName>
        <fullName evidence="11">Histidine--tRNA ligase</fullName>
        <ecNumber evidence="11">6.1.1.21</ecNumber>
    </recommendedName>
    <alternativeName>
        <fullName evidence="11">Histidyl-tRNA synthetase</fullName>
        <shortName evidence="11">HisRS</shortName>
    </alternativeName>
</protein>
<evidence type="ECO:0000256" key="4">
    <source>
        <dbReference type="ARBA" id="ARBA00022490"/>
    </source>
</evidence>
<keyword evidence="7 11" id="KW-0067">ATP-binding</keyword>
<accession>A0A1I3MVF0</accession>
<evidence type="ECO:0000313" key="14">
    <source>
        <dbReference type="EMBL" id="SFJ00951.1"/>
    </source>
</evidence>
<dbReference type="GO" id="GO:0140096">
    <property type="term" value="F:catalytic activity, acting on a protein"/>
    <property type="evidence" value="ECO:0007669"/>
    <property type="project" value="UniProtKB-ARBA"/>
</dbReference>
<dbReference type="AlphaFoldDB" id="A0A1I3MVF0"/>
<reference evidence="14 15" key="1">
    <citation type="submission" date="2016-10" db="EMBL/GenBank/DDBJ databases">
        <authorList>
            <person name="de Groot N.N."/>
        </authorList>
    </citation>
    <scope>NUCLEOTIDE SEQUENCE [LARGE SCALE GENOMIC DNA]</scope>
    <source>
        <strain evidence="14 15">DSM 44778</strain>
    </source>
</reference>
<dbReference type="SUPFAM" id="SSF55681">
    <property type="entry name" value="Class II aaRS and biotin synthetases"/>
    <property type="match status" value="1"/>
</dbReference>
<evidence type="ECO:0000256" key="1">
    <source>
        <dbReference type="ARBA" id="ARBA00004496"/>
    </source>
</evidence>
<feature type="binding site" evidence="12">
    <location>
        <position position="126"/>
    </location>
    <ligand>
        <name>L-histidine</name>
        <dbReference type="ChEBI" id="CHEBI:57595"/>
    </ligand>
</feature>
<dbReference type="SUPFAM" id="SSF52954">
    <property type="entry name" value="Class II aaRS ABD-related"/>
    <property type="match status" value="1"/>
</dbReference>
<proteinExistence type="inferred from homology"/>
<dbReference type="GO" id="GO:0016740">
    <property type="term" value="F:transferase activity"/>
    <property type="evidence" value="ECO:0007669"/>
    <property type="project" value="UniProtKB-ARBA"/>
</dbReference>
<feature type="binding site" evidence="12">
    <location>
        <position position="112"/>
    </location>
    <ligand>
        <name>L-histidine</name>
        <dbReference type="ChEBI" id="CHEBI:57595"/>
    </ligand>
</feature>
<evidence type="ECO:0000256" key="3">
    <source>
        <dbReference type="ARBA" id="ARBA00011738"/>
    </source>
</evidence>
<keyword evidence="8 11" id="KW-0648">Protein biosynthesis</keyword>
<evidence type="ECO:0000256" key="10">
    <source>
        <dbReference type="ARBA" id="ARBA00047639"/>
    </source>
</evidence>
<dbReference type="InterPro" id="IPR004154">
    <property type="entry name" value="Anticodon-bd"/>
</dbReference>
<evidence type="ECO:0000256" key="6">
    <source>
        <dbReference type="ARBA" id="ARBA00022741"/>
    </source>
</evidence>
<evidence type="ECO:0000256" key="9">
    <source>
        <dbReference type="ARBA" id="ARBA00023146"/>
    </source>
</evidence>
<dbReference type="Pfam" id="PF03129">
    <property type="entry name" value="HGTP_anticodon"/>
    <property type="match status" value="1"/>
</dbReference>
<dbReference type="InterPro" id="IPR045864">
    <property type="entry name" value="aa-tRNA-synth_II/BPL/LPL"/>
</dbReference>
<dbReference type="CDD" id="cd00859">
    <property type="entry name" value="HisRS_anticodon"/>
    <property type="match status" value="1"/>
</dbReference>
<name>A0A1I3MVF0_9BACL</name>
<feature type="domain" description="Aminoacyl-transfer RNA synthetases class-II family profile" evidence="13">
    <location>
        <begin position="1"/>
        <end position="323"/>
    </location>
</feature>
<dbReference type="Gene3D" id="3.30.930.10">
    <property type="entry name" value="Bira Bifunctional Protein, Domain 2"/>
    <property type="match status" value="1"/>
</dbReference>
<dbReference type="InterPro" id="IPR036621">
    <property type="entry name" value="Anticodon-bd_dom_sf"/>
</dbReference>
<feature type="binding site" evidence="12">
    <location>
        <begin position="81"/>
        <end position="83"/>
    </location>
    <ligand>
        <name>L-histidine</name>
        <dbReference type="ChEBI" id="CHEBI:57595"/>
    </ligand>
</feature>
<dbReference type="GO" id="GO:0004821">
    <property type="term" value="F:histidine-tRNA ligase activity"/>
    <property type="evidence" value="ECO:0007669"/>
    <property type="project" value="UniProtKB-UniRule"/>
</dbReference>
<evidence type="ECO:0000256" key="11">
    <source>
        <dbReference type="HAMAP-Rule" id="MF_00127"/>
    </source>
</evidence>
<gene>
    <name evidence="11" type="primary">hisS</name>
    <name evidence="14" type="ORF">SAMN05421852_103219</name>
</gene>
<keyword evidence="4 11" id="KW-0963">Cytoplasm</keyword>
<feature type="binding site" evidence="12">
    <location>
        <position position="130"/>
    </location>
    <ligand>
        <name>L-histidine</name>
        <dbReference type="ChEBI" id="CHEBI:57595"/>
    </ligand>
</feature>
<dbReference type="InterPro" id="IPR004516">
    <property type="entry name" value="HisRS/HisZ"/>
</dbReference>
<evidence type="ECO:0000313" key="15">
    <source>
        <dbReference type="Proteomes" id="UP000199545"/>
    </source>
</evidence>
<comment type="subunit">
    <text evidence="3 11">Homodimer.</text>
</comment>
<dbReference type="PANTHER" id="PTHR43707:SF1">
    <property type="entry name" value="HISTIDINE--TRNA LIGASE, MITOCHONDRIAL-RELATED"/>
    <property type="match status" value="1"/>
</dbReference>
<organism evidence="14 15">
    <name type="scientific">Thermoflavimicrobium dichotomicum</name>
    <dbReference type="NCBI Taxonomy" id="46223"/>
    <lineage>
        <taxon>Bacteria</taxon>
        <taxon>Bacillati</taxon>
        <taxon>Bacillota</taxon>
        <taxon>Bacilli</taxon>
        <taxon>Bacillales</taxon>
        <taxon>Thermoactinomycetaceae</taxon>
        <taxon>Thermoflavimicrobium</taxon>
    </lineage>
</organism>
<keyword evidence="5 11" id="KW-0436">Ligase</keyword>
<comment type="subcellular location">
    <subcellularLocation>
        <location evidence="1 11">Cytoplasm</location>
    </subcellularLocation>
</comment>
<dbReference type="EC" id="6.1.1.21" evidence="11"/>
<keyword evidence="6 11" id="KW-0547">Nucleotide-binding</keyword>
<dbReference type="HAMAP" id="MF_00127">
    <property type="entry name" value="His_tRNA_synth"/>
    <property type="match status" value="1"/>
</dbReference>
<dbReference type="RefSeq" id="WP_093228706.1">
    <property type="nucleotide sequence ID" value="NZ_FORR01000003.1"/>
</dbReference>
<dbReference type="EMBL" id="FORR01000003">
    <property type="protein sequence ID" value="SFJ00951.1"/>
    <property type="molecule type" value="Genomic_DNA"/>
</dbReference>
<dbReference type="OrthoDB" id="9800814at2"/>
<evidence type="ECO:0000256" key="8">
    <source>
        <dbReference type="ARBA" id="ARBA00022917"/>
    </source>
</evidence>
<dbReference type="InterPro" id="IPR015807">
    <property type="entry name" value="His-tRNA-ligase"/>
</dbReference>
<dbReference type="GO" id="GO:0006427">
    <property type="term" value="P:histidyl-tRNA aminoacylation"/>
    <property type="evidence" value="ECO:0007669"/>
    <property type="project" value="UniProtKB-UniRule"/>
</dbReference>
<keyword evidence="9 11" id="KW-0030">Aminoacyl-tRNA synthetase</keyword>
<evidence type="ECO:0000256" key="2">
    <source>
        <dbReference type="ARBA" id="ARBA00008226"/>
    </source>
</evidence>
<dbReference type="GO" id="GO:0005524">
    <property type="term" value="F:ATP binding"/>
    <property type="evidence" value="ECO:0007669"/>
    <property type="project" value="UniProtKB-UniRule"/>
</dbReference>
<dbReference type="Pfam" id="PF13393">
    <property type="entry name" value="tRNA-synt_His"/>
    <property type="match status" value="2"/>
</dbReference>
<dbReference type="InterPro" id="IPR041715">
    <property type="entry name" value="HisRS-like_core"/>
</dbReference>
<sequence>MSYRVPRGTFDILPEEVKIWHWVEKQAQEICRRYQYQEIRTPMFEHTELFVRGVGDTTDIVEKEMYTFNDRGNRSLTLRPEGTAGVVRAFVEHKMYAGPLPTKLYYFGPMFRYERPQAGRYRQFHQFGIETFGSQDPAIDAEVIALGMQFLESLGLKGVKVEINTVATPEIRARYFDKLIEYFTPFKEELAKDAQNRLYRNPMRILDSKDPRTKEIAAGAPSILDFLDEECAGYFEKVKEYLDLLEIPYVVNDRLVRGLDYYTHTAFEFVADLSGAQASTVGGGGRYNGLVQEIGGPEMPGVGFGLGIDRIILALKEQKVDIPVQDQLDCYVVTIGDKAKLYSVKLLKTLREAGFVCERDYLDRKVKGQMKAADREKARFVAILGEEELEQGNINMKCLETGEQEQISLDAIVDYLSNKIQP</sequence>
<evidence type="ECO:0000256" key="7">
    <source>
        <dbReference type="ARBA" id="ARBA00022840"/>
    </source>
</evidence>
<comment type="catalytic activity">
    <reaction evidence="10 11">
        <text>tRNA(His) + L-histidine + ATP = L-histidyl-tRNA(His) + AMP + diphosphate + H(+)</text>
        <dbReference type="Rhea" id="RHEA:17313"/>
        <dbReference type="Rhea" id="RHEA-COMP:9665"/>
        <dbReference type="Rhea" id="RHEA-COMP:9689"/>
        <dbReference type="ChEBI" id="CHEBI:15378"/>
        <dbReference type="ChEBI" id="CHEBI:30616"/>
        <dbReference type="ChEBI" id="CHEBI:33019"/>
        <dbReference type="ChEBI" id="CHEBI:57595"/>
        <dbReference type="ChEBI" id="CHEBI:78442"/>
        <dbReference type="ChEBI" id="CHEBI:78527"/>
        <dbReference type="ChEBI" id="CHEBI:456215"/>
        <dbReference type="EC" id="6.1.1.21"/>
    </reaction>
</comment>
<evidence type="ECO:0000256" key="5">
    <source>
        <dbReference type="ARBA" id="ARBA00022598"/>
    </source>
</evidence>
<evidence type="ECO:0000259" key="13">
    <source>
        <dbReference type="PROSITE" id="PS50862"/>
    </source>
</evidence>
<dbReference type="Gene3D" id="3.40.50.800">
    <property type="entry name" value="Anticodon-binding domain"/>
    <property type="match status" value="1"/>
</dbReference>
<feature type="binding site" evidence="12">
    <location>
        <position position="257"/>
    </location>
    <ligand>
        <name>L-histidine</name>
        <dbReference type="ChEBI" id="CHEBI:57595"/>
    </ligand>
</feature>
<dbReference type="InterPro" id="IPR033656">
    <property type="entry name" value="HisRS_anticodon"/>
</dbReference>
<dbReference type="InterPro" id="IPR006195">
    <property type="entry name" value="aa-tRNA-synth_II"/>
</dbReference>
<dbReference type="CDD" id="cd00773">
    <property type="entry name" value="HisRS-like_core"/>
    <property type="match status" value="1"/>
</dbReference>
<dbReference type="FunFam" id="3.30.930.10:FF:000005">
    <property type="entry name" value="Histidine--tRNA ligase"/>
    <property type="match status" value="1"/>
</dbReference>
<dbReference type="PANTHER" id="PTHR43707">
    <property type="entry name" value="HISTIDYL-TRNA SYNTHETASE"/>
    <property type="match status" value="1"/>
</dbReference>
<dbReference type="NCBIfam" id="TIGR00442">
    <property type="entry name" value="hisS"/>
    <property type="match status" value="1"/>
</dbReference>
<dbReference type="PROSITE" id="PS50862">
    <property type="entry name" value="AA_TRNA_LIGASE_II"/>
    <property type="match status" value="1"/>
</dbReference>
<dbReference type="Proteomes" id="UP000199545">
    <property type="component" value="Unassembled WGS sequence"/>
</dbReference>
<dbReference type="STRING" id="46223.SAMN05421852_103219"/>
<dbReference type="PIRSF" id="PIRSF001549">
    <property type="entry name" value="His-tRNA_synth"/>
    <property type="match status" value="1"/>
</dbReference>